<reference evidence="2" key="1">
    <citation type="journal article" date="2007" name="PLoS ONE">
        <title>The first genome sequence of an elite grapevine cultivar (Pinot noir Vitis vinifera L.): coping with a highly heterozygous genome.</title>
        <authorList>
            <person name="Velasco R."/>
            <person name="Zharkikh A."/>
            <person name="Troggio M."/>
            <person name="Cartwright D.A."/>
            <person name="Cestaro A."/>
            <person name="Pruss D."/>
            <person name="Pindo M."/>
            <person name="FitzGerald L.M."/>
            <person name="Vezzulli S."/>
            <person name="Reid J."/>
            <person name="Malacarne G."/>
            <person name="Iliev D."/>
            <person name="Coppola G."/>
            <person name="Wardell B."/>
            <person name="Micheletti D."/>
            <person name="Macalma T."/>
            <person name="Facci M."/>
            <person name="Mitchell J.T."/>
            <person name="Perazzolli M."/>
            <person name="Eldredge G."/>
            <person name="Gatto P."/>
            <person name="Oyzerski R."/>
            <person name="Moretto M."/>
            <person name="Gutin N."/>
            <person name="Stefanini M."/>
            <person name="Chen Y."/>
            <person name="Segala C."/>
            <person name="Davenport C."/>
            <person name="Dematte L."/>
            <person name="Mraz A."/>
            <person name="Battilana J."/>
            <person name="Stormo K."/>
            <person name="Costa F."/>
            <person name="Tao Q."/>
            <person name="Si-Ammour A."/>
            <person name="Harkins T."/>
            <person name="Lackey A."/>
            <person name="Perbost C."/>
            <person name="Taillon B."/>
            <person name="Stella A."/>
            <person name="Solovyev V."/>
            <person name="Fawcett J.A."/>
            <person name="Sterck L."/>
            <person name="Vandepoele K."/>
            <person name="Grando S.M."/>
            <person name="Toppo S."/>
            <person name="Moser C."/>
            <person name="Lanchbury J."/>
            <person name="Bogden R."/>
            <person name="Skolnick M."/>
            <person name="Sgaramella V."/>
            <person name="Bhatnagar S.K."/>
            <person name="Fontana P."/>
            <person name="Gutin A."/>
            <person name="Van de Peer Y."/>
            <person name="Salamini F."/>
            <person name="Viola R."/>
        </authorList>
    </citation>
    <scope>NUCLEOTIDE SEQUENCE</scope>
</reference>
<dbReference type="InterPro" id="IPR005162">
    <property type="entry name" value="Retrotrans_gag_dom"/>
</dbReference>
<dbReference type="Pfam" id="PF03732">
    <property type="entry name" value="Retrotrans_gag"/>
    <property type="match status" value="1"/>
</dbReference>
<proteinExistence type="predicted"/>
<gene>
    <name evidence="2" type="ORF">VITISV_029583</name>
</gene>
<organism evidence="2">
    <name type="scientific">Vitis vinifera</name>
    <name type="common">Grape</name>
    <dbReference type="NCBI Taxonomy" id="29760"/>
    <lineage>
        <taxon>Eukaryota</taxon>
        <taxon>Viridiplantae</taxon>
        <taxon>Streptophyta</taxon>
        <taxon>Embryophyta</taxon>
        <taxon>Tracheophyta</taxon>
        <taxon>Spermatophyta</taxon>
        <taxon>Magnoliopsida</taxon>
        <taxon>eudicotyledons</taxon>
        <taxon>Gunneridae</taxon>
        <taxon>Pentapetalae</taxon>
        <taxon>rosids</taxon>
        <taxon>Vitales</taxon>
        <taxon>Vitaceae</taxon>
        <taxon>Viteae</taxon>
        <taxon>Vitis</taxon>
    </lineage>
</organism>
<sequence length="354" mass="40144">MTLDIGNEALLCKVFPASLQGKVFSWFHRLPMNSVDNFRDLSEAFVGQYLCLARHKQNISTLQSIKMRENESLREFAKRFGQAVLQVESYNMNVVLKMFKRSICPGMLFFESLAKKPSVTMDDLFKQTNKYFMLEDDKLLPMIRKLFDFRSFHYLVEKLIKTGHLKQYVRSEVKSGETPQSSTTTTLTTSIAPRVVINYIHDGIITFSPIDPNCILRPHRDALILTLGISDFDVSVIKKMGFVPTNLENPGRILLGFNGAFTTSLGDIVLPVQVCLVTLNVQFSVVEDLSPFNAILGCAWLHGMKAIPSTYHQMVINWQPDSATKWYGRLDLVVTTDLPPNKQVCPINSNYSTQ</sequence>
<name>A5B6Y6_VITVI</name>
<dbReference type="PANTHER" id="PTHR33240">
    <property type="entry name" value="OS08G0508500 PROTEIN"/>
    <property type="match status" value="1"/>
</dbReference>
<dbReference type="PANTHER" id="PTHR33240:SF8">
    <property type="entry name" value="OS03G0439900 PROTEIN"/>
    <property type="match status" value="1"/>
</dbReference>
<dbReference type="CDD" id="cd00303">
    <property type="entry name" value="retropepsin_like"/>
    <property type="match status" value="1"/>
</dbReference>
<dbReference type="EMBL" id="AM448812">
    <property type="protein sequence ID" value="CAN82920.1"/>
    <property type="molecule type" value="Genomic_DNA"/>
</dbReference>
<evidence type="ECO:0000259" key="1">
    <source>
        <dbReference type="Pfam" id="PF03732"/>
    </source>
</evidence>
<accession>A5B6Y6</accession>
<feature type="domain" description="Retrotransposon gag" evidence="1">
    <location>
        <begin position="13"/>
        <end position="89"/>
    </location>
</feature>
<evidence type="ECO:0000313" key="2">
    <source>
        <dbReference type="EMBL" id="CAN82920.1"/>
    </source>
</evidence>
<protein>
    <recommendedName>
        <fullName evidence="1">Retrotransposon gag domain-containing protein</fullName>
    </recommendedName>
</protein>
<dbReference type="AlphaFoldDB" id="A5B6Y6"/>